<evidence type="ECO:0000313" key="17">
    <source>
        <dbReference type="Proteomes" id="UP001269819"/>
    </source>
</evidence>
<evidence type="ECO:0000256" key="13">
    <source>
        <dbReference type="SAM" id="Phobius"/>
    </source>
</evidence>
<keyword evidence="9" id="KW-0375">Hydrogen ion transport</keyword>
<comment type="similarity">
    <text evidence="2">Belongs to the MotA family.</text>
</comment>
<dbReference type="InterPro" id="IPR046786">
    <property type="entry name" value="MotA_N"/>
</dbReference>
<evidence type="ECO:0000256" key="2">
    <source>
        <dbReference type="ARBA" id="ARBA00008038"/>
    </source>
</evidence>
<keyword evidence="10 13" id="KW-1133">Transmembrane helix</keyword>
<feature type="transmembrane region" description="Helical" evidence="13">
    <location>
        <begin position="197"/>
        <end position="220"/>
    </location>
</feature>
<evidence type="ECO:0000256" key="6">
    <source>
        <dbReference type="ARBA" id="ARBA00022519"/>
    </source>
</evidence>
<name>A0ABU3VWJ7_9GAMM</name>
<evidence type="ECO:0000256" key="5">
    <source>
        <dbReference type="ARBA" id="ARBA00022500"/>
    </source>
</evidence>
<evidence type="ECO:0000256" key="4">
    <source>
        <dbReference type="ARBA" id="ARBA00022475"/>
    </source>
</evidence>
<feature type="domain" description="MotA/TolQ/ExbB proton channel" evidence="14">
    <location>
        <begin position="124"/>
        <end position="239"/>
    </location>
</feature>
<keyword evidence="17" id="KW-1185">Reference proteome</keyword>
<comment type="caution">
    <text evidence="16">The sequence shown here is derived from an EMBL/GenBank/DDBJ whole genome shotgun (WGS) entry which is preliminary data.</text>
</comment>
<keyword evidence="6" id="KW-0997">Cell inner membrane</keyword>
<keyword evidence="11" id="KW-0406">Ion transport</keyword>
<keyword evidence="12 13" id="KW-0472">Membrane</keyword>
<comment type="subcellular location">
    <subcellularLocation>
        <location evidence="1">Cell inner membrane</location>
        <topology evidence="1">Multi-pass membrane protein</topology>
    </subcellularLocation>
</comment>
<evidence type="ECO:0000256" key="1">
    <source>
        <dbReference type="ARBA" id="ARBA00004429"/>
    </source>
</evidence>
<dbReference type="RefSeq" id="WP_227173735.1">
    <property type="nucleotide sequence ID" value="NZ_BAABBC010000009.1"/>
</dbReference>
<evidence type="ECO:0000259" key="14">
    <source>
        <dbReference type="Pfam" id="PF01618"/>
    </source>
</evidence>
<dbReference type="InterPro" id="IPR002898">
    <property type="entry name" value="MotA_ExbB_proton_chnl"/>
</dbReference>
<keyword evidence="16" id="KW-0969">Cilium</keyword>
<evidence type="ECO:0000256" key="8">
    <source>
        <dbReference type="ARBA" id="ARBA00022779"/>
    </source>
</evidence>
<sequence length="298" mass="32163">MQIIIGLVIVLAGVFGGFIMASGKLAAFWQPAELVVILGAGLGSMIVGNSKVVLKDCLRQLKGLFGGKEDEAEKTRQFLMLMHHLLDAIRQNGLLVLDEHVEEPFESPWFQQYPLVLADPILVNFIADNLRMLSMGKANAHEVEALLEQEIMAIEDDLLKPSKALHRTGEAMPGFGILAAVGGIIITMQYLDGPLATIGLHVAAALVGTFIGIFFCYGVLEPAASALHEKVHRHVSLLEAVKAILTAQLEGKAPLLAVDAGRRVLELDIKPSFATLENWIDDADGDEAGFEEPAREAA</sequence>
<feature type="transmembrane region" description="Helical" evidence="13">
    <location>
        <begin position="7"/>
        <end position="29"/>
    </location>
</feature>
<feature type="transmembrane region" description="Helical" evidence="13">
    <location>
        <begin position="171"/>
        <end position="191"/>
    </location>
</feature>
<dbReference type="PROSITE" id="PS01307">
    <property type="entry name" value="MOTA"/>
    <property type="match status" value="1"/>
</dbReference>
<keyword evidence="5" id="KW-0145">Chemotaxis</keyword>
<evidence type="ECO:0000256" key="10">
    <source>
        <dbReference type="ARBA" id="ARBA00022989"/>
    </source>
</evidence>
<gene>
    <name evidence="16" type="primary">motA</name>
    <name evidence="16" type="ORF">RYS15_08155</name>
</gene>
<organism evidence="16 17">
    <name type="scientific">Marinobacter xestospongiae</name>
    <dbReference type="NCBI Taxonomy" id="994319"/>
    <lineage>
        <taxon>Bacteria</taxon>
        <taxon>Pseudomonadati</taxon>
        <taxon>Pseudomonadota</taxon>
        <taxon>Gammaproteobacteria</taxon>
        <taxon>Pseudomonadales</taxon>
        <taxon>Marinobacteraceae</taxon>
        <taxon>Marinobacter</taxon>
    </lineage>
</organism>
<dbReference type="Pfam" id="PF20560">
    <property type="entry name" value="MotA_N"/>
    <property type="match status" value="1"/>
</dbReference>
<reference evidence="16 17" key="1">
    <citation type="submission" date="2023-10" db="EMBL/GenBank/DDBJ databases">
        <title>Characteristics and mechanism of a salt-tolerant marine origin heterotrophic nitrifying- aerobic denitrifying bacteria Marinobacter xestospongiae HN1.</title>
        <authorList>
            <person name="Qi R."/>
        </authorList>
    </citation>
    <scope>NUCLEOTIDE SEQUENCE [LARGE SCALE GENOMIC DNA]</scope>
    <source>
        <strain evidence="16 17">HN1</strain>
    </source>
</reference>
<keyword evidence="4" id="KW-1003">Cell membrane</keyword>
<dbReference type="NCBIfam" id="TIGR03818">
    <property type="entry name" value="MotA1"/>
    <property type="match status" value="1"/>
</dbReference>
<evidence type="ECO:0000256" key="7">
    <source>
        <dbReference type="ARBA" id="ARBA00022692"/>
    </source>
</evidence>
<evidence type="ECO:0000256" key="12">
    <source>
        <dbReference type="ARBA" id="ARBA00023136"/>
    </source>
</evidence>
<feature type="transmembrane region" description="Helical" evidence="13">
    <location>
        <begin position="35"/>
        <end position="54"/>
    </location>
</feature>
<evidence type="ECO:0000256" key="11">
    <source>
        <dbReference type="ARBA" id="ARBA00023065"/>
    </source>
</evidence>
<keyword evidence="8" id="KW-0283">Flagellar rotation</keyword>
<dbReference type="Proteomes" id="UP001269819">
    <property type="component" value="Unassembled WGS sequence"/>
</dbReference>
<dbReference type="InterPro" id="IPR022522">
    <property type="entry name" value="Flagellar_motor_stator_MotA"/>
</dbReference>
<feature type="domain" description="Motility protein A N-terminal" evidence="15">
    <location>
        <begin position="4"/>
        <end position="93"/>
    </location>
</feature>
<evidence type="ECO:0000259" key="15">
    <source>
        <dbReference type="Pfam" id="PF20560"/>
    </source>
</evidence>
<keyword evidence="3" id="KW-0813">Transport</keyword>
<dbReference type="Pfam" id="PF01618">
    <property type="entry name" value="MotA_ExbB"/>
    <property type="match status" value="1"/>
</dbReference>
<dbReference type="PANTHER" id="PTHR30433:SF4">
    <property type="entry name" value="MOTILITY PROTEIN A"/>
    <property type="match status" value="1"/>
</dbReference>
<keyword evidence="16" id="KW-0966">Cell projection</keyword>
<dbReference type="InterPro" id="IPR047055">
    <property type="entry name" value="MotA-like"/>
</dbReference>
<keyword evidence="7 13" id="KW-0812">Transmembrane</keyword>
<dbReference type="InterPro" id="IPR000540">
    <property type="entry name" value="Flag_MotA_CS"/>
</dbReference>
<accession>A0ABU3VWJ7</accession>
<evidence type="ECO:0000313" key="16">
    <source>
        <dbReference type="EMBL" id="MDV2078655.1"/>
    </source>
</evidence>
<protein>
    <submittedName>
        <fullName evidence="16">Flagellar motor stator protein MotA</fullName>
    </submittedName>
</protein>
<proteinExistence type="inferred from homology"/>
<dbReference type="EMBL" id="JAWIIJ010000004">
    <property type="protein sequence ID" value="MDV2078655.1"/>
    <property type="molecule type" value="Genomic_DNA"/>
</dbReference>
<evidence type="ECO:0000256" key="9">
    <source>
        <dbReference type="ARBA" id="ARBA00022781"/>
    </source>
</evidence>
<evidence type="ECO:0000256" key="3">
    <source>
        <dbReference type="ARBA" id="ARBA00022448"/>
    </source>
</evidence>
<keyword evidence="16" id="KW-0282">Flagellum</keyword>
<dbReference type="PANTHER" id="PTHR30433">
    <property type="entry name" value="CHEMOTAXIS PROTEIN MOTA"/>
    <property type="match status" value="1"/>
</dbReference>